<accession>A0AAV7LJ84</accession>
<protein>
    <submittedName>
        <fullName evidence="2">Uncharacterized protein</fullName>
    </submittedName>
</protein>
<name>A0AAV7LJ84_PLEWA</name>
<feature type="compositionally biased region" description="Low complexity" evidence="1">
    <location>
        <begin position="63"/>
        <end position="77"/>
    </location>
</feature>
<dbReference type="AlphaFoldDB" id="A0AAV7LJ84"/>
<feature type="region of interest" description="Disordered" evidence="1">
    <location>
        <begin position="63"/>
        <end position="89"/>
    </location>
</feature>
<dbReference type="Proteomes" id="UP001066276">
    <property type="component" value="Chromosome 11"/>
</dbReference>
<organism evidence="2 3">
    <name type="scientific">Pleurodeles waltl</name>
    <name type="common">Iberian ribbed newt</name>
    <dbReference type="NCBI Taxonomy" id="8319"/>
    <lineage>
        <taxon>Eukaryota</taxon>
        <taxon>Metazoa</taxon>
        <taxon>Chordata</taxon>
        <taxon>Craniata</taxon>
        <taxon>Vertebrata</taxon>
        <taxon>Euteleostomi</taxon>
        <taxon>Amphibia</taxon>
        <taxon>Batrachia</taxon>
        <taxon>Caudata</taxon>
        <taxon>Salamandroidea</taxon>
        <taxon>Salamandridae</taxon>
        <taxon>Pleurodelinae</taxon>
        <taxon>Pleurodeles</taxon>
    </lineage>
</organism>
<proteinExistence type="predicted"/>
<evidence type="ECO:0000313" key="3">
    <source>
        <dbReference type="Proteomes" id="UP001066276"/>
    </source>
</evidence>
<reference evidence="2" key="1">
    <citation type="journal article" date="2022" name="bioRxiv">
        <title>Sequencing and chromosome-scale assembly of the giantPleurodeles waltlgenome.</title>
        <authorList>
            <person name="Brown T."/>
            <person name="Elewa A."/>
            <person name="Iarovenko S."/>
            <person name="Subramanian E."/>
            <person name="Araus A.J."/>
            <person name="Petzold A."/>
            <person name="Susuki M."/>
            <person name="Suzuki K.-i.T."/>
            <person name="Hayashi T."/>
            <person name="Toyoda A."/>
            <person name="Oliveira C."/>
            <person name="Osipova E."/>
            <person name="Leigh N.D."/>
            <person name="Simon A."/>
            <person name="Yun M.H."/>
        </authorList>
    </citation>
    <scope>NUCLEOTIDE SEQUENCE</scope>
    <source>
        <strain evidence="2">20211129_DDA</strain>
        <tissue evidence="2">Liver</tissue>
    </source>
</reference>
<evidence type="ECO:0000313" key="2">
    <source>
        <dbReference type="EMBL" id="KAJ1091686.1"/>
    </source>
</evidence>
<keyword evidence="3" id="KW-1185">Reference proteome</keyword>
<feature type="compositionally biased region" description="Basic and acidic residues" evidence="1">
    <location>
        <begin position="78"/>
        <end position="89"/>
    </location>
</feature>
<evidence type="ECO:0000256" key="1">
    <source>
        <dbReference type="SAM" id="MobiDB-lite"/>
    </source>
</evidence>
<sequence length="89" mass="9672">MFTVRVGNFLDFGKRKRRPLLAHASLAWNCRERLQGNGDANSCSNSGVNTLLQGNGDAVPAAVTRTPTRAAIPASTRVSKETETRCQQQ</sequence>
<dbReference type="EMBL" id="JANPWB010000015">
    <property type="protein sequence ID" value="KAJ1091686.1"/>
    <property type="molecule type" value="Genomic_DNA"/>
</dbReference>
<gene>
    <name evidence="2" type="ORF">NDU88_004803</name>
</gene>
<comment type="caution">
    <text evidence="2">The sequence shown here is derived from an EMBL/GenBank/DDBJ whole genome shotgun (WGS) entry which is preliminary data.</text>
</comment>